<proteinExistence type="predicted"/>
<name>A0ABQ1YS32_9BACL</name>
<keyword evidence="6" id="KW-1185">Reference proteome</keyword>
<evidence type="ECO:0000256" key="1">
    <source>
        <dbReference type="ARBA" id="ARBA00034221"/>
    </source>
</evidence>
<dbReference type="InterPro" id="IPR001279">
    <property type="entry name" value="Metallo-B-lactamas"/>
</dbReference>
<dbReference type="Gene3D" id="3.60.15.10">
    <property type="entry name" value="Ribonuclease Z/Hydroxyacylglutathione hydrolase-like"/>
    <property type="match status" value="1"/>
</dbReference>
<evidence type="ECO:0000313" key="6">
    <source>
        <dbReference type="Proteomes" id="UP000659344"/>
    </source>
</evidence>
<dbReference type="RefSeq" id="WP_188542007.1">
    <property type="nucleotide sequence ID" value="NZ_BMFT01000004.1"/>
</dbReference>
<reference evidence="6" key="1">
    <citation type="journal article" date="2019" name="Int. J. Syst. Evol. Microbiol.">
        <title>The Global Catalogue of Microorganisms (GCM) 10K type strain sequencing project: providing services to taxonomists for standard genome sequencing and annotation.</title>
        <authorList>
            <consortium name="The Broad Institute Genomics Platform"/>
            <consortium name="The Broad Institute Genome Sequencing Center for Infectious Disease"/>
            <person name="Wu L."/>
            <person name="Ma J."/>
        </authorList>
    </citation>
    <scope>NUCLEOTIDE SEQUENCE [LARGE SCALE GENOMIC DNA]</scope>
    <source>
        <strain evidence="6">CGMCC 1.12769</strain>
    </source>
</reference>
<sequence>MITDLWYTIQEIDRETYAISEYGHWEKVHSFLLLGKEKAVLIDTGLGIDNIKRITDELTDLPIMVFTTHVHTDHIGCHGQFEEIYVHEGDADWLINGIKGMSIEQIRRDIGRDITIPTPESFNPNTYKPFQGVPTGYLQDGDAIDLGNRQLVIYHTPGHSPGHISIFDTTKGYLFTGDLLYDDTPIYAFYPSTNPVDLINSLDRISNIPNVTQVYGSHNTLGLEPAILQEVKIAVKELREQDLVKFGTGIHRYNGFSVQF</sequence>
<dbReference type="Pfam" id="PF00753">
    <property type="entry name" value="Lactamase_B"/>
    <property type="match status" value="1"/>
</dbReference>
<dbReference type="SMART" id="SM00849">
    <property type="entry name" value="Lactamase_B"/>
    <property type="match status" value="1"/>
</dbReference>
<dbReference type="PANTHER" id="PTHR42951">
    <property type="entry name" value="METALLO-BETA-LACTAMASE DOMAIN-CONTAINING"/>
    <property type="match status" value="1"/>
</dbReference>
<evidence type="ECO:0000313" key="5">
    <source>
        <dbReference type="EMBL" id="GGH36697.1"/>
    </source>
</evidence>
<accession>A0ABQ1YS32</accession>
<evidence type="ECO:0000259" key="4">
    <source>
        <dbReference type="SMART" id="SM00849"/>
    </source>
</evidence>
<dbReference type="InterPro" id="IPR050855">
    <property type="entry name" value="NDM-1-like"/>
</dbReference>
<comment type="function">
    <text evidence="2">Counteracts the endogenous Pycsar antiviral defense system. Phosphodiesterase that enables metal-dependent hydrolysis of host cyclic nucleotide Pycsar defense signals such as cCMP and cUMP.</text>
</comment>
<organism evidence="5 6">
    <name type="scientific">Paenibacillus segetis</name>
    <dbReference type="NCBI Taxonomy" id="1325360"/>
    <lineage>
        <taxon>Bacteria</taxon>
        <taxon>Bacillati</taxon>
        <taxon>Bacillota</taxon>
        <taxon>Bacilli</taxon>
        <taxon>Bacillales</taxon>
        <taxon>Paenibacillaceae</taxon>
        <taxon>Paenibacillus</taxon>
    </lineage>
</organism>
<protein>
    <submittedName>
        <fullName evidence="5">MBL fold metallo-hydrolase</fullName>
    </submittedName>
</protein>
<dbReference type="PANTHER" id="PTHR42951:SF4">
    <property type="entry name" value="ACYL-COENZYME A THIOESTERASE MBLAC2"/>
    <property type="match status" value="1"/>
</dbReference>
<evidence type="ECO:0000256" key="2">
    <source>
        <dbReference type="ARBA" id="ARBA00034301"/>
    </source>
</evidence>
<comment type="catalytic activity">
    <reaction evidence="1">
        <text>3',5'-cyclic CMP + H2O = CMP + H(+)</text>
        <dbReference type="Rhea" id="RHEA:72675"/>
        <dbReference type="ChEBI" id="CHEBI:15377"/>
        <dbReference type="ChEBI" id="CHEBI:15378"/>
        <dbReference type="ChEBI" id="CHEBI:58003"/>
        <dbReference type="ChEBI" id="CHEBI:60377"/>
    </reaction>
    <physiologicalReaction direction="left-to-right" evidence="1">
        <dbReference type="Rhea" id="RHEA:72676"/>
    </physiologicalReaction>
</comment>
<evidence type="ECO:0000256" key="3">
    <source>
        <dbReference type="ARBA" id="ARBA00048505"/>
    </source>
</evidence>
<dbReference type="EMBL" id="BMFT01000004">
    <property type="protein sequence ID" value="GGH36697.1"/>
    <property type="molecule type" value="Genomic_DNA"/>
</dbReference>
<comment type="caution">
    <text evidence="5">The sequence shown here is derived from an EMBL/GenBank/DDBJ whole genome shotgun (WGS) entry which is preliminary data.</text>
</comment>
<feature type="domain" description="Metallo-beta-lactamase" evidence="4">
    <location>
        <begin position="27"/>
        <end position="218"/>
    </location>
</feature>
<comment type="catalytic activity">
    <reaction evidence="3">
        <text>3',5'-cyclic UMP + H2O = UMP + H(+)</text>
        <dbReference type="Rhea" id="RHEA:70575"/>
        <dbReference type="ChEBI" id="CHEBI:15377"/>
        <dbReference type="ChEBI" id="CHEBI:15378"/>
        <dbReference type="ChEBI" id="CHEBI:57865"/>
        <dbReference type="ChEBI" id="CHEBI:184387"/>
    </reaction>
    <physiologicalReaction direction="left-to-right" evidence="3">
        <dbReference type="Rhea" id="RHEA:70576"/>
    </physiologicalReaction>
</comment>
<dbReference type="SUPFAM" id="SSF56281">
    <property type="entry name" value="Metallo-hydrolase/oxidoreductase"/>
    <property type="match status" value="1"/>
</dbReference>
<dbReference type="Proteomes" id="UP000659344">
    <property type="component" value="Unassembled WGS sequence"/>
</dbReference>
<gene>
    <name evidence="5" type="ORF">GCM10008013_43740</name>
</gene>
<dbReference type="InterPro" id="IPR036866">
    <property type="entry name" value="RibonucZ/Hydroxyglut_hydro"/>
</dbReference>